<name>A0ABR2VHP2_9PEZI</name>
<protein>
    <submittedName>
        <fullName evidence="1">DUF4185 domain-containing protein</fullName>
    </submittedName>
</protein>
<sequence length="108" mass="11872">MGSMEGFRDSLSECTPDDPLKVHDLVSWSGITISATKYLFTSDQMETMFIFKTASVPEGPWMPDAKVFTATPIAGGLTYASIVHPYHDATGKTLVISYTNNNHIKVLQ</sequence>
<dbReference type="Proteomes" id="UP001408356">
    <property type="component" value="Unassembled WGS sequence"/>
</dbReference>
<proteinExistence type="predicted"/>
<gene>
    <name evidence="1" type="ORF">SUNI508_12718</name>
</gene>
<keyword evidence="2" id="KW-1185">Reference proteome</keyword>
<comment type="caution">
    <text evidence="1">The sequence shown here is derived from an EMBL/GenBank/DDBJ whole genome shotgun (WGS) entry which is preliminary data.</text>
</comment>
<accession>A0ABR2VHP2</accession>
<reference evidence="1 2" key="1">
    <citation type="journal article" date="2024" name="J. Plant Pathol.">
        <title>Sequence and assembly of the genome of Seiridium unicorne, isolate CBS 538.82, causal agent of cypress canker disease.</title>
        <authorList>
            <person name="Scali E."/>
            <person name="Rocca G.D."/>
            <person name="Danti R."/>
            <person name="Garbelotto M."/>
            <person name="Barberini S."/>
            <person name="Baroncelli R."/>
            <person name="Emiliani G."/>
        </authorList>
    </citation>
    <scope>NUCLEOTIDE SEQUENCE [LARGE SCALE GENOMIC DNA]</scope>
    <source>
        <strain evidence="1 2">BM-138-508</strain>
    </source>
</reference>
<evidence type="ECO:0000313" key="2">
    <source>
        <dbReference type="Proteomes" id="UP001408356"/>
    </source>
</evidence>
<dbReference type="EMBL" id="JARVKF010000008">
    <property type="protein sequence ID" value="KAK9426011.1"/>
    <property type="molecule type" value="Genomic_DNA"/>
</dbReference>
<organism evidence="1 2">
    <name type="scientific">Seiridium unicorne</name>
    <dbReference type="NCBI Taxonomy" id="138068"/>
    <lineage>
        <taxon>Eukaryota</taxon>
        <taxon>Fungi</taxon>
        <taxon>Dikarya</taxon>
        <taxon>Ascomycota</taxon>
        <taxon>Pezizomycotina</taxon>
        <taxon>Sordariomycetes</taxon>
        <taxon>Xylariomycetidae</taxon>
        <taxon>Amphisphaeriales</taxon>
        <taxon>Sporocadaceae</taxon>
        <taxon>Seiridium</taxon>
    </lineage>
</organism>
<evidence type="ECO:0000313" key="1">
    <source>
        <dbReference type="EMBL" id="KAK9426011.1"/>
    </source>
</evidence>